<evidence type="ECO:0000313" key="5">
    <source>
        <dbReference type="EMBL" id="MDV2911915.1"/>
    </source>
</evidence>
<dbReference type="InterPro" id="IPR009057">
    <property type="entry name" value="Homeodomain-like_sf"/>
</dbReference>
<dbReference type="SUPFAM" id="SSF46689">
    <property type="entry name" value="Homeodomain-like"/>
    <property type="match status" value="1"/>
</dbReference>
<evidence type="ECO:0000256" key="2">
    <source>
        <dbReference type="ARBA" id="ARBA00023125"/>
    </source>
</evidence>
<dbReference type="Proteomes" id="UP001280415">
    <property type="component" value="Unassembled WGS sequence"/>
</dbReference>
<dbReference type="GO" id="GO:0003700">
    <property type="term" value="F:DNA-binding transcription factor activity"/>
    <property type="evidence" value="ECO:0007669"/>
    <property type="project" value="InterPro"/>
</dbReference>
<dbReference type="PANTHER" id="PTHR43280:SF28">
    <property type="entry name" value="HTH-TYPE TRANSCRIPTIONAL ACTIVATOR RHAS"/>
    <property type="match status" value="1"/>
</dbReference>
<dbReference type="GO" id="GO:0043565">
    <property type="term" value="F:sequence-specific DNA binding"/>
    <property type="evidence" value="ECO:0007669"/>
    <property type="project" value="InterPro"/>
</dbReference>
<dbReference type="InterPro" id="IPR037923">
    <property type="entry name" value="HTH-like"/>
</dbReference>
<dbReference type="SMART" id="SM00342">
    <property type="entry name" value="HTH_ARAC"/>
    <property type="match status" value="1"/>
</dbReference>
<dbReference type="Gene3D" id="1.10.10.60">
    <property type="entry name" value="Homeodomain-like"/>
    <property type="match status" value="2"/>
</dbReference>
<evidence type="ECO:0000256" key="3">
    <source>
        <dbReference type="ARBA" id="ARBA00023163"/>
    </source>
</evidence>
<dbReference type="RefSeq" id="WP_317052415.1">
    <property type="nucleotide sequence ID" value="NZ_CP140878.1"/>
</dbReference>
<dbReference type="PROSITE" id="PS00041">
    <property type="entry name" value="HTH_ARAC_FAMILY_1"/>
    <property type="match status" value="1"/>
</dbReference>
<dbReference type="PANTHER" id="PTHR43280">
    <property type="entry name" value="ARAC-FAMILY TRANSCRIPTIONAL REGULATOR"/>
    <property type="match status" value="1"/>
</dbReference>
<dbReference type="Pfam" id="PF02311">
    <property type="entry name" value="AraC_binding"/>
    <property type="match status" value="1"/>
</dbReference>
<accession>A0AAW8YNJ3</accession>
<dbReference type="InterPro" id="IPR018062">
    <property type="entry name" value="HTH_AraC-typ_CS"/>
</dbReference>
<gene>
    <name evidence="5" type="ORF">R0H03_08565</name>
</gene>
<feature type="domain" description="HTH araC/xylS-type" evidence="4">
    <location>
        <begin position="225"/>
        <end position="322"/>
    </location>
</feature>
<dbReference type="SUPFAM" id="SSF51215">
    <property type="entry name" value="Regulatory protein AraC"/>
    <property type="match status" value="1"/>
</dbReference>
<dbReference type="InterPro" id="IPR018060">
    <property type="entry name" value="HTH_AraC"/>
</dbReference>
<sequence length="331" mass="38487">MMNFITLDKKIRSLNYVENTQRKNHANYNYMKLNFKESPIPKMPKYNFFKHGDLTMVKGNRFSYVPAHTHDFIELNYMYSGSCIQSLNNEQFEFTEGQLLLMDKNTVQKIGYTGENDVIINILLKNSLTITKILDLLSGQSNAVTDFLQNCNLKTTNHNFMIFDLPAQSLSRSLIMDLLFVAFESAHKNNNQVLKLLFSTLITQLPPLVSHHHLNFAADNNAELLAILKYIEQHYSTTNLQYTSKHFGYNMNYLSNKIKAATGQTFKELIEQRRLYAAQELLFQTNLSLDQISLRIGYKNPSSLNRLFKKYVNTTPINYKNELIKNRDDLY</sequence>
<evidence type="ECO:0000313" key="6">
    <source>
        <dbReference type="Proteomes" id="UP001280415"/>
    </source>
</evidence>
<dbReference type="InterPro" id="IPR014710">
    <property type="entry name" value="RmlC-like_jellyroll"/>
</dbReference>
<comment type="caution">
    <text evidence="5">The sequence shown here is derived from an EMBL/GenBank/DDBJ whole genome shotgun (WGS) entry which is preliminary data.</text>
</comment>
<dbReference type="AlphaFoldDB" id="A0AAW8YNJ3"/>
<keyword evidence="2" id="KW-0238">DNA-binding</keyword>
<proteinExistence type="predicted"/>
<dbReference type="PROSITE" id="PS01124">
    <property type="entry name" value="HTH_ARAC_FAMILY_2"/>
    <property type="match status" value="1"/>
</dbReference>
<protein>
    <submittedName>
        <fullName evidence="5">AraC family transcriptional regulator</fullName>
    </submittedName>
</protein>
<name>A0AAW8YNJ3_PEDAC</name>
<reference evidence="5" key="2">
    <citation type="submission" date="2023-10" db="EMBL/GenBank/DDBJ databases">
        <authorList>
            <person name="Khurajog B."/>
        </authorList>
    </citation>
    <scope>NUCLEOTIDE SEQUENCE</scope>
    <source>
        <strain evidence="5">BF14</strain>
    </source>
</reference>
<evidence type="ECO:0000256" key="1">
    <source>
        <dbReference type="ARBA" id="ARBA00023015"/>
    </source>
</evidence>
<dbReference type="Gene3D" id="2.60.120.10">
    <property type="entry name" value="Jelly Rolls"/>
    <property type="match status" value="1"/>
</dbReference>
<dbReference type="EMBL" id="JAWJAX010000011">
    <property type="protein sequence ID" value="MDV2911915.1"/>
    <property type="molecule type" value="Genomic_DNA"/>
</dbReference>
<keyword evidence="3" id="KW-0804">Transcription</keyword>
<dbReference type="Pfam" id="PF12833">
    <property type="entry name" value="HTH_18"/>
    <property type="match status" value="1"/>
</dbReference>
<reference evidence="5" key="1">
    <citation type="journal article" date="2023" name="PeerJ">
        <title>Selection and evaluation of lactic acid bacteria from chicken feces in Thailand as potential probiotics.</title>
        <authorList>
            <person name="Khurajog B."/>
            <person name="Disastra Y."/>
            <person name="Lawwyne L.D."/>
            <person name="Sirichokchatchawan W."/>
            <person name="Niyomtham W."/>
            <person name="Yindee J."/>
            <person name="Hampson D.J."/>
            <person name="Prapasarakul N."/>
        </authorList>
    </citation>
    <scope>NUCLEOTIDE SEQUENCE</scope>
    <source>
        <strain evidence="5">BF14</strain>
    </source>
</reference>
<dbReference type="InterPro" id="IPR003313">
    <property type="entry name" value="AraC-bd"/>
</dbReference>
<keyword evidence="1" id="KW-0805">Transcription regulation</keyword>
<evidence type="ECO:0000259" key="4">
    <source>
        <dbReference type="PROSITE" id="PS01124"/>
    </source>
</evidence>
<organism evidence="5 6">
    <name type="scientific">Pediococcus acidilactici</name>
    <dbReference type="NCBI Taxonomy" id="1254"/>
    <lineage>
        <taxon>Bacteria</taxon>
        <taxon>Bacillati</taxon>
        <taxon>Bacillota</taxon>
        <taxon>Bacilli</taxon>
        <taxon>Lactobacillales</taxon>
        <taxon>Lactobacillaceae</taxon>
        <taxon>Pediococcus</taxon>
        <taxon>Pediococcus acidilactici group</taxon>
    </lineage>
</organism>